<keyword evidence="6" id="KW-0812">Transmembrane</keyword>
<dbReference type="GO" id="GO:0016020">
    <property type="term" value="C:membrane"/>
    <property type="evidence" value="ECO:0007669"/>
    <property type="project" value="UniProtKB-SubCell"/>
</dbReference>
<accession>A0A330M6K0</accession>
<dbReference type="GO" id="GO:0004888">
    <property type="term" value="F:transmembrane signaling receptor activity"/>
    <property type="evidence" value="ECO:0007669"/>
    <property type="project" value="InterPro"/>
</dbReference>
<evidence type="ECO:0000256" key="5">
    <source>
        <dbReference type="SAM" id="Coils"/>
    </source>
</evidence>
<dbReference type="PROSITE" id="PS50885">
    <property type="entry name" value="HAMP"/>
    <property type="match status" value="1"/>
</dbReference>
<evidence type="ECO:0000256" key="3">
    <source>
        <dbReference type="ARBA" id="ARBA00029447"/>
    </source>
</evidence>
<keyword evidence="5" id="KW-0175">Coiled coil</keyword>
<evidence type="ECO:0000313" key="10">
    <source>
        <dbReference type="Proteomes" id="UP000250123"/>
    </source>
</evidence>
<dbReference type="Proteomes" id="UP000250123">
    <property type="component" value="Chromosome SHEWBE"/>
</dbReference>
<dbReference type="SUPFAM" id="SSF103190">
    <property type="entry name" value="Sensory domain-like"/>
    <property type="match status" value="1"/>
</dbReference>
<evidence type="ECO:0000259" key="7">
    <source>
        <dbReference type="PROSITE" id="PS50111"/>
    </source>
</evidence>
<gene>
    <name evidence="9" type="ORF">SHEWBE_3632</name>
</gene>
<keyword evidence="6" id="KW-0472">Membrane</keyword>
<dbReference type="InterPro" id="IPR004090">
    <property type="entry name" value="Chemotax_Me-accpt_rcpt"/>
</dbReference>
<organism evidence="9 10">
    <name type="scientific">Shewanella benthica</name>
    <dbReference type="NCBI Taxonomy" id="43661"/>
    <lineage>
        <taxon>Bacteria</taxon>
        <taxon>Pseudomonadati</taxon>
        <taxon>Pseudomonadota</taxon>
        <taxon>Gammaproteobacteria</taxon>
        <taxon>Alteromonadales</taxon>
        <taxon>Shewanellaceae</taxon>
        <taxon>Shewanella</taxon>
    </lineage>
</organism>
<keyword evidence="2 4" id="KW-0807">Transducer</keyword>
<dbReference type="InterPro" id="IPR033462">
    <property type="entry name" value="Cache_3-Cache_2"/>
</dbReference>
<comment type="subcellular location">
    <subcellularLocation>
        <location evidence="1">Membrane</location>
    </subcellularLocation>
</comment>
<feature type="transmembrane region" description="Helical" evidence="6">
    <location>
        <begin position="316"/>
        <end position="338"/>
    </location>
</feature>
<name>A0A330M6K0_9GAMM</name>
<comment type="similarity">
    <text evidence="3">Belongs to the methyl-accepting chemotaxis (MCP) protein family.</text>
</comment>
<dbReference type="PANTHER" id="PTHR32089:SF74">
    <property type="entry name" value="METHYL-ACCEPTING CHEMOTAXIS PROTEIN AER"/>
    <property type="match status" value="1"/>
</dbReference>
<dbReference type="RefSeq" id="WP_112353434.1">
    <property type="nucleotide sequence ID" value="NZ_LS483452.1"/>
</dbReference>
<dbReference type="SUPFAM" id="SSF58104">
    <property type="entry name" value="Methyl-accepting chemotaxis protein (MCP) signaling domain"/>
    <property type="match status" value="1"/>
</dbReference>
<sequence length="667" mass="72933">MNYKHWPIAKQIGVLALILTILVFGVTGSVSYLAAANELEVKAVKEIKAQMQSTADLIKLQYSTLLALARRNADILRIMYPGQFSKPDKTVKIFSKATPALKHEREQLNATKSKVDRYSNLTGGNATIFVRDGDDFLRISTSLKMADGKRALGTYLGKDHPGYRTLLKGEIYEGYANLFGKDYMTVYRPFTDVQGRVIGILYIGFDITDSLSQLRQTIMQLKIEETGHYMLMRSKDNSIIAHPKFQSGTIMTQEMLNGLTLRQALTDKGSWRYMSTDQRQMYAYTVDVPGWNWALIGMTKVSELNEESLTLLRINVAVSAVGIIFITLILSLVLVKALKPLGVLQQQMDMLGHGDLSQTFALPSSDSNNEVDKITISTSKMAKSLRQLIVALQQSVGTLETQASQAQEVAKLNGEEAQSLMTQTDQIATAIEEMSMSIRDVASHASEGASKSQQVDVASREGHQQLDLVVQGLAELSQQLNASHVSVENVTKESEAISKVTEVINGIAGQTNLLALNAAIEAARAGEQGRGFAVVADEVRTLAQRTQASITEIEVTINQLQAQVKITAAQMAQSQRLGVSSATQGEEANSQLNRITNSIGELAIVSSSIASATEQQSVVAEEITRNLHQITELARDGEQRAGETVDSAMELSNIAAEIKQQISIFRA</sequence>
<evidence type="ECO:0000313" key="9">
    <source>
        <dbReference type="EMBL" id="SQH77595.1"/>
    </source>
</evidence>
<evidence type="ECO:0000256" key="2">
    <source>
        <dbReference type="ARBA" id="ARBA00023224"/>
    </source>
</evidence>
<dbReference type="InterPro" id="IPR029151">
    <property type="entry name" value="Sensor-like_sf"/>
</dbReference>
<dbReference type="OrthoDB" id="9763018at2"/>
<dbReference type="PANTHER" id="PTHR32089">
    <property type="entry name" value="METHYL-ACCEPTING CHEMOTAXIS PROTEIN MCPB"/>
    <property type="match status" value="1"/>
</dbReference>
<dbReference type="PROSITE" id="PS50111">
    <property type="entry name" value="CHEMOTAXIS_TRANSDUC_2"/>
    <property type="match status" value="1"/>
</dbReference>
<dbReference type="FunFam" id="1.10.287.950:FF:000001">
    <property type="entry name" value="Methyl-accepting chemotaxis sensory transducer"/>
    <property type="match status" value="1"/>
</dbReference>
<dbReference type="InterPro" id="IPR004089">
    <property type="entry name" value="MCPsignal_dom"/>
</dbReference>
<keyword evidence="6" id="KW-1133">Transmembrane helix</keyword>
<protein>
    <submittedName>
        <fullName evidence="9">Methyl-accepting chemotaxis protein</fullName>
    </submittedName>
</protein>
<dbReference type="Pfam" id="PF00015">
    <property type="entry name" value="MCPsignal"/>
    <property type="match status" value="1"/>
</dbReference>
<dbReference type="Pfam" id="PF17201">
    <property type="entry name" value="Cache_3-Cache_2"/>
    <property type="match status" value="1"/>
</dbReference>
<dbReference type="SMART" id="SM00283">
    <property type="entry name" value="MA"/>
    <property type="match status" value="1"/>
</dbReference>
<dbReference type="Gene3D" id="1.10.287.950">
    <property type="entry name" value="Methyl-accepting chemotaxis protein"/>
    <property type="match status" value="1"/>
</dbReference>
<dbReference type="PRINTS" id="PR00260">
    <property type="entry name" value="CHEMTRNSDUCR"/>
</dbReference>
<feature type="transmembrane region" description="Helical" evidence="6">
    <location>
        <begin position="12"/>
        <end position="35"/>
    </location>
</feature>
<evidence type="ECO:0000256" key="6">
    <source>
        <dbReference type="SAM" id="Phobius"/>
    </source>
</evidence>
<proteinExistence type="inferred from homology"/>
<feature type="domain" description="HAMP" evidence="8">
    <location>
        <begin position="338"/>
        <end position="390"/>
    </location>
</feature>
<dbReference type="InterPro" id="IPR003660">
    <property type="entry name" value="HAMP_dom"/>
</dbReference>
<evidence type="ECO:0000259" key="8">
    <source>
        <dbReference type="PROSITE" id="PS50885"/>
    </source>
</evidence>
<evidence type="ECO:0000256" key="1">
    <source>
        <dbReference type="ARBA" id="ARBA00004370"/>
    </source>
</evidence>
<dbReference type="KEGG" id="sbk:SHEWBE_3632"/>
<dbReference type="CDD" id="cd11386">
    <property type="entry name" value="MCP_signal"/>
    <property type="match status" value="1"/>
</dbReference>
<dbReference type="AlphaFoldDB" id="A0A330M6K0"/>
<dbReference type="GO" id="GO:0007165">
    <property type="term" value="P:signal transduction"/>
    <property type="evidence" value="ECO:0007669"/>
    <property type="project" value="UniProtKB-KW"/>
</dbReference>
<evidence type="ECO:0000256" key="4">
    <source>
        <dbReference type="PROSITE-ProRule" id="PRU00284"/>
    </source>
</evidence>
<dbReference type="EMBL" id="LS483452">
    <property type="protein sequence ID" value="SQH77595.1"/>
    <property type="molecule type" value="Genomic_DNA"/>
</dbReference>
<feature type="domain" description="Methyl-accepting transducer" evidence="7">
    <location>
        <begin position="395"/>
        <end position="631"/>
    </location>
</feature>
<feature type="coiled-coil region" evidence="5">
    <location>
        <begin position="543"/>
        <end position="577"/>
    </location>
</feature>
<dbReference type="Gene3D" id="3.30.450.20">
    <property type="entry name" value="PAS domain"/>
    <property type="match status" value="1"/>
</dbReference>
<reference evidence="10" key="1">
    <citation type="submission" date="2018-06" db="EMBL/GenBank/DDBJ databases">
        <authorList>
            <person name="Cea G.-C."/>
            <person name="William W."/>
        </authorList>
    </citation>
    <scope>NUCLEOTIDE SEQUENCE [LARGE SCALE GENOMIC DNA]</scope>
    <source>
        <strain evidence="10">DB21MT-2</strain>
    </source>
</reference>
<dbReference type="GO" id="GO:0006935">
    <property type="term" value="P:chemotaxis"/>
    <property type="evidence" value="ECO:0007669"/>
    <property type="project" value="InterPro"/>
</dbReference>